<protein>
    <submittedName>
        <fullName evidence="3">Uncharacterized protein LOC115629475</fullName>
    </submittedName>
</protein>
<feature type="compositionally biased region" description="Basic residues" evidence="1">
    <location>
        <begin position="1"/>
        <end position="12"/>
    </location>
</feature>
<name>A0A6J2TZ87_DROLE</name>
<evidence type="ECO:0000256" key="1">
    <source>
        <dbReference type="SAM" id="MobiDB-lite"/>
    </source>
</evidence>
<proteinExistence type="predicted"/>
<evidence type="ECO:0000313" key="2">
    <source>
        <dbReference type="Proteomes" id="UP000504634"/>
    </source>
</evidence>
<dbReference type="AlphaFoldDB" id="A0A6J2TZ87"/>
<feature type="compositionally biased region" description="Low complexity" evidence="1">
    <location>
        <begin position="81"/>
        <end position="96"/>
    </location>
</feature>
<gene>
    <name evidence="3" type="primary">LOC115629475</name>
</gene>
<reference evidence="3" key="1">
    <citation type="submission" date="2025-08" db="UniProtKB">
        <authorList>
            <consortium name="RefSeq"/>
        </authorList>
    </citation>
    <scope>IDENTIFICATION</scope>
    <source>
        <strain evidence="3">11010-0011.00</strain>
        <tissue evidence="3">Whole body</tissue>
    </source>
</reference>
<sequence>MLSLKTKLRKTASLRERETHTGPAAVSSSSSSSGVESMALAKRRSRLQLLRGSGQTASEEGAVAFVKRDSRRDRRRGATGSGSSSSRGSGASTSGGLRKSQSLDAAECLSLASIQSPLWVTLTNARTIEELAQQKL</sequence>
<keyword evidence="2" id="KW-1185">Reference proteome</keyword>
<dbReference type="Proteomes" id="UP000504634">
    <property type="component" value="Unplaced"/>
</dbReference>
<dbReference type="GeneID" id="115629475"/>
<accession>A0A6J2TZ87</accession>
<dbReference type="OrthoDB" id="8188129at2759"/>
<organism evidence="2 3">
    <name type="scientific">Drosophila lebanonensis</name>
    <name type="common">Fruit fly</name>
    <name type="synonym">Scaptodrosophila lebanonensis</name>
    <dbReference type="NCBI Taxonomy" id="7225"/>
    <lineage>
        <taxon>Eukaryota</taxon>
        <taxon>Metazoa</taxon>
        <taxon>Ecdysozoa</taxon>
        <taxon>Arthropoda</taxon>
        <taxon>Hexapoda</taxon>
        <taxon>Insecta</taxon>
        <taxon>Pterygota</taxon>
        <taxon>Neoptera</taxon>
        <taxon>Endopterygota</taxon>
        <taxon>Diptera</taxon>
        <taxon>Brachycera</taxon>
        <taxon>Muscomorpha</taxon>
        <taxon>Ephydroidea</taxon>
        <taxon>Drosophilidae</taxon>
        <taxon>Scaptodrosophila</taxon>
    </lineage>
</organism>
<dbReference type="RefSeq" id="XP_030381806.1">
    <property type="nucleotide sequence ID" value="XM_030525946.1"/>
</dbReference>
<evidence type="ECO:0000313" key="3">
    <source>
        <dbReference type="RefSeq" id="XP_030381806.1"/>
    </source>
</evidence>
<feature type="region of interest" description="Disordered" evidence="1">
    <location>
        <begin position="1"/>
        <end position="99"/>
    </location>
</feature>